<dbReference type="InterPro" id="IPR036950">
    <property type="entry name" value="PBP_transglycosylase"/>
</dbReference>
<dbReference type="GO" id="GO:0071555">
    <property type="term" value="P:cell wall organization"/>
    <property type="evidence" value="ECO:0007669"/>
    <property type="project" value="UniProtKB-KW"/>
</dbReference>
<dbReference type="GO" id="GO:0008658">
    <property type="term" value="F:penicillin binding"/>
    <property type="evidence" value="ECO:0007669"/>
    <property type="project" value="InterPro"/>
</dbReference>
<keyword evidence="9" id="KW-0573">Peptidoglycan synthesis</keyword>
<dbReference type="InterPro" id="IPR001460">
    <property type="entry name" value="PCN-bd_Tpept"/>
</dbReference>
<evidence type="ECO:0000259" key="15">
    <source>
        <dbReference type="PROSITE" id="PS51178"/>
    </source>
</evidence>
<evidence type="ECO:0000256" key="5">
    <source>
        <dbReference type="ARBA" id="ARBA00022676"/>
    </source>
</evidence>
<evidence type="ECO:0000256" key="12">
    <source>
        <dbReference type="ARBA" id="ARBA00034000"/>
    </source>
</evidence>
<evidence type="ECO:0000313" key="16">
    <source>
        <dbReference type="EMBL" id="AEI13336.1"/>
    </source>
</evidence>
<evidence type="ECO:0000256" key="13">
    <source>
        <dbReference type="ARBA" id="ARBA00049902"/>
    </source>
</evidence>
<keyword evidence="3" id="KW-0121">Carboxypeptidase</keyword>
<dbReference type="GO" id="GO:0009252">
    <property type="term" value="P:peptidoglycan biosynthetic process"/>
    <property type="evidence" value="ECO:0007669"/>
    <property type="project" value="UniProtKB-KW"/>
</dbReference>
<dbReference type="RefSeq" id="WP_013884853.1">
    <property type="nucleotide sequence ID" value="NC_015671.1"/>
</dbReference>
<dbReference type="AlphaFoldDB" id="F8A592"/>
<dbReference type="InterPro" id="IPR050396">
    <property type="entry name" value="Glycosyltr_51/Transpeptidase"/>
</dbReference>
<proteinExistence type="inferred from homology"/>
<dbReference type="Gene3D" id="1.10.3810.10">
    <property type="entry name" value="Biosynthetic peptidoglycan transglycosylase-like"/>
    <property type="match status" value="1"/>
</dbReference>
<dbReference type="PROSITE" id="PS51178">
    <property type="entry name" value="PASTA"/>
    <property type="match status" value="1"/>
</dbReference>
<dbReference type="GO" id="GO:0030288">
    <property type="term" value="C:outer membrane-bounded periplasmic space"/>
    <property type="evidence" value="ECO:0007669"/>
    <property type="project" value="TreeGrafter"/>
</dbReference>
<comment type="similarity">
    <text evidence="1">In the C-terminal section; belongs to the transpeptidase family.</text>
</comment>
<comment type="catalytic activity">
    <reaction evidence="13">
        <text>[GlcNAc-(1-&gt;4)-Mur2Ac(oyl-L-Ala-gamma-D-Glu-L-Lys-D-Ala-D-Ala)](n)-di-trans,octa-cis-undecaprenyl diphosphate + beta-D-GlcNAc-(1-&gt;4)-Mur2Ac(oyl-L-Ala-gamma-D-Glu-L-Lys-D-Ala-D-Ala)-di-trans,octa-cis-undecaprenyl diphosphate = [GlcNAc-(1-&gt;4)-Mur2Ac(oyl-L-Ala-gamma-D-Glu-L-Lys-D-Ala-D-Ala)](n+1)-di-trans,octa-cis-undecaprenyl diphosphate + di-trans,octa-cis-undecaprenyl diphosphate + H(+)</text>
        <dbReference type="Rhea" id="RHEA:23708"/>
        <dbReference type="Rhea" id="RHEA-COMP:9602"/>
        <dbReference type="Rhea" id="RHEA-COMP:9603"/>
        <dbReference type="ChEBI" id="CHEBI:15378"/>
        <dbReference type="ChEBI" id="CHEBI:58405"/>
        <dbReference type="ChEBI" id="CHEBI:60033"/>
        <dbReference type="ChEBI" id="CHEBI:78435"/>
        <dbReference type="EC" id="2.4.99.28"/>
    </reaction>
</comment>
<dbReference type="SUPFAM" id="SSF53955">
    <property type="entry name" value="Lysozyme-like"/>
    <property type="match status" value="1"/>
</dbReference>
<evidence type="ECO:0000256" key="14">
    <source>
        <dbReference type="SAM" id="MobiDB-lite"/>
    </source>
</evidence>
<dbReference type="EMBL" id="CP002665">
    <property type="protein sequence ID" value="AEI13336.1"/>
    <property type="molecule type" value="Genomic_DNA"/>
</dbReference>
<evidence type="ECO:0000313" key="17">
    <source>
        <dbReference type="Proteomes" id="UP000000485"/>
    </source>
</evidence>
<dbReference type="SMART" id="SM00740">
    <property type="entry name" value="PASTA"/>
    <property type="match status" value="1"/>
</dbReference>
<dbReference type="Gene3D" id="3.40.710.10">
    <property type="entry name" value="DD-peptidase/beta-lactamase superfamily"/>
    <property type="match status" value="1"/>
</dbReference>
<dbReference type="SUPFAM" id="SSF56601">
    <property type="entry name" value="beta-lactamase/transpeptidase-like"/>
    <property type="match status" value="1"/>
</dbReference>
<dbReference type="PANTHER" id="PTHR32282">
    <property type="entry name" value="BINDING PROTEIN TRANSPEPTIDASE, PUTATIVE-RELATED"/>
    <property type="match status" value="1"/>
</dbReference>
<dbReference type="eggNOG" id="COG0744">
    <property type="taxonomic scope" value="Bacteria"/>
</dbReference>
<feature type="domain" description="PASTA" evidence="15">
    <location>
        <begin position="717"/>
        <end position="781"/>
    </location>
</feature>
<name>F8A592_CELGA</name>
<evidence type="ECO:0000256" key="2">
    <source>
        <dbReference type="ARBA" id="ARBA00007739"/>
    </source>
</evidence>
<dbReference type="KEGG" id="cga:Celgi_2842"/>
<dbReference type="Pfam" id="PF00905">
    <property type="entry name" value="Transpeptidase"/>
    <property type="match status" value="1"/>
</dbReference>
<dbReference type="Gene3D" id="3.30.10.20">
    <property type="match status" value="1"/>
</dbReference>
<gene>
    <name evidence="16" type="ordered locus">Celgi_2842</name>
</gene>
<evidence type="ECO:0000256" key="1">
    <source>
        <dbReference type="ARBA" id="ARBA00007090"/>
    </source>
</evidence>
<dbReference type="STRING" id="593907.Celgi_2842"/>
<dbReference type="FunFam" id="1.10.3810.10:FF:000001">
    <property type="entry name" value="Penicillin-binding protein 1A"/>
    <property type="match status" value="1"/>
</dbReference>
<accession>F8A592</accession>
<organism evidence="16 17">
    <name type="scientific">Cellulomonas gilvus (strain ATCC 13127 / NRRL B-14078)</name>
    <name type="common">Cellvibrio gilvus</name>
    <dbReference type="NCBI Taxonomy" id="593907"/>
    <lineage>
        <taxon>Bacteria</taxon>
        <taxon>Bacillati</taxon>
        <taxon>Actinomycetota</taxon>
        <taxon>Actinomycetes</taxon>
        <taxon>Micrococcales</taxon>
        <taxon>Cellulomonadaceae</taxon>
        <taxon>Cellulomonas</taxon>
    </lineage>
</organism>
<dbReference type="OrthoDB" id="9766909at2"/>
<keyword evidence="4" id="KW-0645">Protease</keyword>
<dbReference type="PANTHER" id="PTHR32282:SF33">
    <property type="entry name" value="PEPTIDOGLYCAN GLYCOSYLTRANSFERASE"/>
    <property type="match status" value="1"/>
</dbReference>
<protein>
    <submittedName>
        <fullName evidence="16">Peptidoglycan glycosyltransferase</fullName>
        <ecNumber evidence="16">2.4.1.129</ecNumber>
    </submittedName>
</protein>
<evidence type="ECO:0000256" key="10">
    <source>
        <dbReference type="ARBA" id="ARBA00023268"/>
    </source>
</evidence>
<dbReference type="InterPro" id="IPR001264">
    <property type="entry name" value="Glyco_trans_51"/>
</dbReference>
<dbReference type="InterPro" id="IPR005543">
    <property type="entry name" value="PASTA_dom"/>
</dbReference>
<keyword evidence="10" id="KW-0511">Multifunctional enzyme</keyword>
<evidence type="ECO:0000256" key="3">
    <source>
        <dbReference type="ARBA" id="ARBA00022645"/>
    </source>
</evidence>
<dbReference type="GO" id="GO:0006508">
    <property type="term" value="P:proteolysis"/>
    <property type="evidence" value="ECO:0007669"/>
    <property type="project" value="UniProtKB-KW"/>
</dbReference>
<keyword evidence="6 16" id="KW-0808">Transferase</keyword>
<dbReference type="GO" id="GO:0009002">
    <property type="term" value="F:serine-type D-Ala-D-Ala carboxypeptidase activity"/>
    <property type="evidence" value="ECO:0007669"/>
    <property type="project" value="UniProtKB-EC"/>
</dbReference>
<evidence type="ECO:0000256" key="6">
    <source>
        <dbReference type="ARBA" id="ARBA00022679"/>
    </source>
</evidence>
<dbReference type="HOGENOM" id="CLU_006354_2_6_11"/>
<dbReference type="GO" id="GO:0008955">
    <property type="term" value="F:peptidoglycan glycosyltransferase activity"/>
    <property type="evidence" value="ECO:0007669"/>
    <property type="project" value="UniProtKB-EC"/>
</dbReference>
<dbReference type="EC" id="2.4.1.129" evidence="16"/>
<evidence type="ECO:0000256" key="4">
    <source>
        <dbReference type="ARBA" id="ARBA00022670"/>
    </source>
</evidence>
<keyword evidence="11" id="KW-0961">Cell wall biogenesis/degradation</keyword>
<evidence type="ECO:0000256" key="8">
    <source>
        <dbReference type="ARBA" id="ARBA00022960"/>
    </source>
</evidence>
<evidence type="ECO:0000256" key="7">
    <source>
        <dbReference type="ARBA" id="ARBA00022801"/>
    </source>
</evidence>
<keyword evidence="8" id="KW-0133">Cell shape</keyword>
<feature type="region of interest" description="Disordered" evidence="14">
    <location>
        <begin position="780"/>
        <end position="837"/>
    </location>
</feature>
<keyword evidence="7" id="KW-0378">Hydrolase</keyword>
<evidence type="ECO:0000256" key="11">
    <source>
        <dbReference type="ARBA" id="ARBA00023316"/>
    </source>
</evidence>
<evidence type="ECO:0000256" key="9">
    <source>
        <dbReference type="ARBA" id="ARBA00022984"/>
    </source>
</evidence>
<dbReference type="InterPro" id="IPR023346">
    <property type="entry name" value="Lysozyme-like_dom_sf"/>
</dbReference>
<reference evidence="17" key="1">
    <citation type="submission" date="2011-04" db="EMBL/GenBank/DDBJ databases">
        <title>Complete sequence of Cellvibrio gilvus ATCC 13127.</title>
        <authorList>
            <person name="Lucas S."/>
            <person name="Han J."/>
            <person name="Lapidus A."/>
            <person name="Cheng J.-F."/>
            <person name="Goodwin L."/>
            <person name="Pitluck S."/>
            <person name="Peters L."/>
            <person name="Munk A."/>
            <person name="Detter J.C."/>
            <person name="Han C."/>
            <person name="Tapia R."/>
            <person name="Land M."/>
            <person name="Hauser L."/>
            <person name="Kyrpides N."/>
            <person name="Ivanova N."/>
            <person name="Ovchinnikova G."/>
            <person name="Pagani I."/>
            <person name="Mead D."/>
            <person name="Brumm P."/>
            <person name="Woyke T."/>
        </authorList>
    </citation>
    <scope>NUCLEOTIDE SEQUENCE [LARGE SCALE GENOMIC DNA]</scope>
    <source>
        <strain evidence="17">ATCC 13127 / NRRL B-14078</strain>
    </source>
</reference>
<dbReference type="Pfam" id="PF03793">
    <property type="entry name" value="PASTA"/>
    <property type="match status" value="1"/>
</dbReference>
<comment type="similarity">
    <text evidence="2">In the N-terminal section; belongs to the glycosyltransferase 51 family.</text>
</comment>
<dbReference type="CDD" id="cd06577">
    <property type="entry name" value="PASTA_pknB"/>
    <property type="match status" value="1"/>
</dbReference>
<comment type="catalytic activity">
    <reaction evidence="12">
        <text>Preferential cleavage: (Ac)2-L-Lys-D-Ala-|-D-Ala. Also transpeptidation of peptidyl-alanyl moieties that are N-acyl substituents of D-alanine.</text>
        <dbReference type="EC" id="3.4.16.4"/>
    </reaction>
</comment>
<dbReference type="Pfam" id="PF00912">
    <property type="entry name" value="Transgly"/>
    <property type="match status" value="1"/>
</dbReference>
<keyword evidence="17" id="KW-1185">Reference proteome</keyword>
<dbReference type="Proteomes" id="UP000000485">
    <property type="component" value="Chromosome"/>
</dbReference>
<keyword evidence="5 16" id="KW-0328">Glycosyltransferase</keyword>
<sequence length="837" mass="88822">MPQPARTRGRQVNAFQALALLLSFVLVAAVGGVLTAGLVLPGVAIANGVTDMSVEAFDDLPTALEESPLPQKSRILANDGTVLATFFDQNREVVPLDQISKPMQNAVIATEDKRFYEHAGVDVMGMFRAAARNVLNTSQEGASTLTQQYVKNVLIEAALQADTEAERQEGIDAAREAEGADGVARKLREAKLAITLEKTMSKEEILEKYLNIAQFGSSVYGVEAAAQRYFGVPAAKLDYLQAATIAGITQSPSAWDPVLNPEDSQTRRDTVLYLLHQQEYITDAQYKKFLKTPLEESLNLQPSRLGCMSADDVVPGSGFFCDYVTKVIANDSTFGKTPEARRKLLMQGGLTIYTTLDPKRQAAADKEVKAGVPVKDKSGVGSAISVVEPGTGEIWAMAQNRDYNNTDDHGPRETAVNFNTDNKYGSASGFPPGSTFKPFTLLEWLKEGHSLQETIDGRRMSYPLTDFNAPCTNLGTETYEFGNAEGNGGVMSVLDATRNSVNSAYIAMASQLNLCNIFKGAAELGVHRAGGQAGDGDFQTLAANVLGTDSVAPLSMAGAFATFASGGIYCEPIAITKVTNAQGKKLKVPDAGCHQAIDKNVAAGMAYALSNVWTGTAKSVAKPAFAAAGKTGTTSHNEHTWFVGFTPRLSAAVWVGYPNGMRPMQGATIDGVSYNWAGSGPWGSSIAAPTWVRFMNTALRWGTNPEFDKPDDKLIYGERIGVPWVVGMSEQDARNRLYAAGFKVTVSSERVKSGLPAGAVAEQTPSGTAVRGALITLRLSDGSQVEPPDPCKDGKGPGCDDGGDGPGKDKGNGDRGSTGAASVLGEAATPSRSTTAW</sequence>
<dbReference type="GO" id="GO:0008360">
    <property type="term" value="P:regulation of cell shape"/>
    <property type="evidence" value="ECO:0007669"/>
    <property type="project" value="UniProtKB-KW"/>
</dbReference>
<dbReference type="InterPro" id="IPR012338">
    <property type="entry name" value="Beta-lactam/transpept-like"/>
</dbReference>